<keyword evidence="2" id="KW-1185">Reference proteome</keyword>
<evidence type="ECO:0000313" key="1">
    <source>
        <dbReference type="EMBL" id="EYF01372.1"/>
    </source>
</evidence>
<dbReference type="EMBL" id="ASRX01000083">
    <property type="protein sequence ID" value="EYF01372.1"/>
    <property type="molecule type" value="Genomic_DNA"/>
</dbReference>
<accession>A0A017SX64</accession>
<dbReference type="RefSeq" id="WP_197041511.1">
    <property type="nucleotide sequence ID" value="NZ_ASRX01000083.1"/>
</dbReference>
<dbReference type="STRING" id="1192034.CAP_8414"/>
<dbReference type="eggNOG" id="ENOG5032US3">
    <property type="taxonomic scope" value="Bacteria"/>
</dbReference>
<organism evidence="1 2">
    <name type="scientific">Chondromyces apiculatus DSM 436</name>
    <dbReference type="NCBI Taxonomy" id="1192034"/>
    <lineage>
        <taxon>Bacteria</taxon>
        <taxon>Pseudomonadati</taxon>
        <taxon>Myxococcota</taxon>
        <taxon>Polyangia</taxon>
        <taxon>Polyangiales</taxon>
        <taxon>Polyangiaceae</taxon>
        <taxon>Chondromyces</taxon>
    </lineage>
</organism>
<sequence>MTTRQMQILSALGSGLVGAAVLTAVHQIARALTPNAPRMDVLGRRAITKTLKHVGITPPRGDTLQRVALAGDLVSNSLYFALAGLGAGRYARHAPGRGLALGLLAGLGAVVLPPKMHLGRWPSRASTATKAMTVAWYTAGGLAAGTALRGVRQSAWV</sequence>
<dbReference type="AlphaFoldDB" id="A0A017SX64"/>
<dbReference type="Proteomes" id="UP000019678">
    <property type="component" value="Unassembled WGS sequence"/>
</dbReference>
<evidence type="ECO:0000313" key="2">
    <source>
        <dbReference type="Proteomes" id="UP000019678"/>
    </source>
</evidence>
<proteinExistence type="predicted"/>
<gene>
    <name evidence="1" type="ORF">CAP_8414</name>
</gene>
<protein>
    <submittedName>
        <fullName evidence="1">Uncharacterized protein</fullName>
    </submittedName>
</protein>
<comment type="caution">
    <text evidence="1">The sequence shown here is derived from an EMBL/GenBank/DDBJ whole genome shotgun (WGS) entry which is preliminary data.</text>
</comment>
<name>A0A017SX64_9BACT</name>
<reference evidence="1 2" key="1">
    <citation type="submission" date="2013-05" db="EMBL/GenBank/DDBJ databases">
        <title>Genome assembly of Chondromyces apiculatus DSM 436.</title>
        <authorList>
            <person name="Sharma G."/>
            <person name="Khatri I."/>
            <person name="Kaur C."/>
            <person name="Mayilraj S."/>
            <person name="Subramanian S."/>
        </authorList>
    </citation>
    <scope>NUCLEOTIDE SEQUENCE [LARGE SCALE GENOMIC DNA]</scope>
    <source>
        <strain evidence="1 2">DSM 436</strain>
    </source>
</reference>